<organism evidence="3 4">
    <name type="scientific">Triparma laevis f. inornata</name>
    <dbReference type="NCBI Taxonomy" id="1714386"/>
    <lineage>
        <taxon>Eukaryota</taxon>
        <taxon>Sar</taxon>
        <taxon>Stramenopiles</taxon>
        <taxon>Ochrophyta</taxon>
        <taxon>Bolidophyceae</taxon>
        <taxon>Parmales</taxon>
        <taxon>Triparmaceae</taxon>
        <taxon>Triparma</taxon>
    </lineage>
</organism>
<evidence type="ECO:0000256" key="2">
    <source>
        <dbReference type="SAM" id="MobiDB-lite"/>
    </source>
</evidence>
<keyword evidence="1" id="KW-0175">Coiled coil</keyword>
<comment type="caution">
    <text evidence="3">The sequence shown here is derived from an EMBL/GenBank/DDBJ whole genome shotgun (WGS) entry which is preliminary data.</text>
</comment>
<proteinExistence type="predicted"/>
<dbReference type="EMBL" id="BLQM01000510">
    <property type="protein sequence ID" value="GMH92975.1"/>
    <property type="molecule type" value="Genomic_DNA"/>
</dbReference>
<dbReference type="Proteomes" id="UP001162640">
    <property type="component" value="Unassembled WGS sequence"/>
</dbReference>
<evidence type="ECO:0000313" key="3">
    <source>
        <dbReference type="EMBL" id="GMH92975.1"/>
    </source>
</evidence>
<sequence length="534" mass="60352">QLSPFGRLETATISESRIVAPNPNMSANSTIPTIATTAGESAILWWKGSHRGKTFLPKAAEHEEAQAPAAVDRQIQTSSSAPENRQATSSSSLNFQQREEEEASTEALDPSPATSAPGHRSATKGLSGADIVKEDLKRQLREIQSHCDQLAKRKQGLQEKCEKHQQKIEKLKAPSETLTSLEKARKAGLSEISRLSDELRVAGVVDFISGDLLSDDQLTKRVDEIKQRKEKLKGLKEDKTFLLKTVIKLMGEEEVKHMVDEIERTKDMPAQLQKRIPRRASTIAANTNVSSATTYKTGYWDFVQDVSTATGKRVIVMGDKEWKRRLKEEKQYEEYKEDVHATIYRDNHSIIPLDNEGIDRNHLSAGLRRDFHLEHGQHPCSVSPVVAKERLVKRVPLWSSDVATNRTQMEYRKDKTGKLHGTHTPKALRGSHGRASPNRGRAESEIEKELELIDHGVAPISPEARAKLGYTINNYDFSPYKEQTVEWAMNDTHFNIEYKKQQARIYSNLQTQFEEVKKNVEHTQTEIKRLVDPN</sequence>
<feature type="non-terminal residue" evidence="3">
    <location>
        <position position="1"/>
    </location>
</feature>
<name>A0A9W7EWN2_9STRA</name>
<feature type="region of interest" description="Disordered" evidence="2">
    <location>
        <begin position="62"/>
        <end position="129"/>
    </location>
</feature>
<feature type="compositionally biased region" description="Polar residues" evidence="2">
    <location>
        <begin position="74"/>
        <end position="96"/>
    </location>
</feature>
<evidence type="ECO:0000313" key="4">
    <source>
        <dbReference type="Proteomes" id="UP001162640"/>
    </source>
</evidence>
<feature type="region of interest" description="Disordered" evidence="2">
    <location>
        <begin position="416"/>
        <end position="444"/>
    </location>
</feature>
<accession>A0A9W7EWN2</accession>
<feature type="coiled-coil region" evidence="1">
    <location>
        <begin position="133"/>
        <end position="174"/>
    </location>
</feature>
<protein>
    <submittedName>
        <fullName evidence="3">Uncharacterized protein</fullName>
    </submittedName>
</protein>
<reference evidence="4" key="1">
    <citation type="journal article" date="2023" name="Commun. Biol.">
        <title>Genome analysis of Parmales, the sister group of diatoms, reveals the evolutionary specialization of diatoms from phago-mixotrophs to photoautotrophs.</title>
        <authorList>
            <person name="Ban H."/>
            <person name="Sato S."/>
            <person name="Yoshikawa S."/>
            <person name="Yamada K."/>
            <person name="Nakamura Y."/>
            <person name="Ichinomiya M."/>
            <person name="Sato N."/>
            <person name="Blanc-Mathieu R."/>
            <person name="Endo H."/>
            <person name="Kuwata A."/>
            <person name="Ogata H."/>
        </authorList>
    </citation>
    <scope>NUCLEOTIDE SEQUENCE [LARGE SCALE GENOMIC DNA]</scope>
</reference>
<gene>
    <name evidence="3" type="ORF">TL16_g12501</name>
</gene>
<evidence type="ECO:0000256" key="1">
    <source>
        <dbReference type="SAM" id="Coils"/>
    </source>
</evidence>
<dbReference type="AlphaFoldDB" id="A0A9W7EWN2"/>